<gene>
    <name evidence="1" type="ORF">MACJ_003828</name>
</gene>
<sequence length="175" mass="19446">MIQKAISHHVSNSDNEFCKTQNDTGCSTIEFKESVCNSSESGEVLKVNELQTIGLSEEVEVDKEFTIGSSPYKVILANQFLYHCMNWLNPGEVSAIVSNGLVQEHTVRKGTERTCGCCSCSSFFVATVKFKAQSVQINNTCIIGCSEFGKESENGKYSEFHCVKCYVYLIANYED</sequence>
<reference evidence="1" key="1">
    <citation type="submission" date="2022-07" db="EMBL/GenBank/DDBJ databases">
        <title>Evaluation of T. orientalis genome assembly methods using nanopore sequencing and analysis of variation between genomes.</title>
        <authorList>
            <person name="Yam J."/>
            <person name="Micallef M.L."/>
            <person name="Liu M."/>
            <person name="Djordjevic S.P."/>
            <person name="Bogema D.R."/>
            <person name="Jenkins C."/>
        </authorList>
    </citation>
    <scope>NUCLEOTIDE SEQUENCE</scope>
    <source>
        <strain evidence="1">Fish Creek</strain>
    </source>
</reference>
<protein>
    <submittedName>
        <fullName evidence="1">Uncharacterized protein</fullName>
    </submittedName>
</protein>
<organism evidence="1 2">
    <name type="scientific">Theileria orientalis</name>
    <dbReference type="NCBI Taxonomy" id="68886"/>
    <lineage>
        <taxon>Eukaryota</taxon>
        <taxon>Sar</taxon>
        <taxon>Alveolata</taxon>
        <taxon>Apicomplexa</taxon>
        <taxon>Aconoidasida</taxon>
        <taxon>Piroplasmida</taxon>
        <taxon>Theileriidae</taxon>
        <taxon>Theileria</taxon>
    </lineage>
</organism>
<name>A0A976XKE2_THEOR</name>
<evidence type="ECO:0000313" key="1">
    <source>
        <dbReference type="EMBL" id="UVC54291.1"/>
    </source>
</evidence>
<dbReference type="AlphaFoldDB" id="A0A976XKE2"/>
<dbReference type="Proteomes" id="UP000244803">
    <property type="component" value="Chromosome 3"/>
</dbReference>
<proteinExistence type="predicted"/>
<dbReference type="EMBL" id="CP056066">
    <property type="protein sequence ID" value="UVC54291.1"/>
    <property type="molecule type" value="Genomic_DNA"/>
</dbReference>
<evidence type="ECO:0000313" key="2">
    <source>
        <dbReference type="Proteomes" id="UP000244803"/>
    </source>
</evidence>
<accession>A0A976XKE2</accession>